<dbReference type="SUPFAM" id="SSF52172">
    <property type="entry name" value="CheY-like"/>
    <property type="match status" value="1"/>
</dbReference>
<feature type="modified residue" description="4-aspartylphosphate" evidence="1">
    <location>
        <position position="68"/>
    </location>
</feature>
<dbReference type="SMART" id="SM00448">
    <property type="entry name" value="REC"/>
    <property type="match status" value="1"/>
</dbReference>
<name>A0A3E0EER5_9FLAO</name>
<keyword evidence="4" id="KW-1185">Reference proteome</keyword>
<protein>
    <submittedName>
        <fullName evidence="3">CheY-like chemotaxis protein</fullName>
    </submittedName>
</protein>
<feature type="domain" description="Response regulatory" evidence="2">
    <location>
        <begin position="6"/>
        <end position="138"/>
    </location>
</feature>
<organism evidence="3 4">
    <name type="scientific">Flavobacterium aquicola</name>
    <dbReference type="NCBI Taxonomy" id="1682742"/>
    <lineage>
        <taxon>Bacteria</taxon>
        <taxon>Pseudomonadati</taxon>
        <taxon>Bacteroidota</taxon>
        <taxon>Flavobacteriia</taxon>
        <taxon>Flavobacteriales</taxon>
        <taxon>Flavobacteriaceae</taxon>
        <taxon>Flavobacterium</taxon>
    </lineage>
</organism>
<reference evidence="3 4" key="1">
    <citation type="submission" date="2018-08" db="EMBL/GenBank/DDBJ databases">
        <title>Genomic Encyclopedia of Archaeal and Bacterial Type Strains, Phase II (KMG-II): from individual species to whole genera.</title>
        <authorList>
            <person name="Goeker M."/>
        </authorList>
    </citation>
    <scope>NUCLEOTIDE SEQUENCE [LARGE SCALE GENOMIC DNA]</scope>
    <source>
        <strain evidence="3 4">DSM 100880</strain>
    </source>
</reference>
<evidence type="ECO:0000259" key="2">
    <source>
        <dbReference type="PROSITE" id="PS50110"/>
    </source>
</evidence>
<keyword evidence="1" id="KW-0597">Phosphoprotein</keyword>
<dbReference type="PROSITE" id="PS50110">
    <property type="entry name" value="RESPONSE_REGULATORY"/>
    <property type="match status" value="1"/>
</dbReference>
<dbReference type="PANTHER" id="PTHR44520">
    <property type="entry name" value="RESPONSE REGULATOR RCP1-RELATED"/>
    <property type="match status" value="1"/>
</dbReference>
<accession>A0A3E0EER5</accession>
<sequence length="139" mass="15593">MKKINTVLLIDDDKATNFITRMLIKKADITDHIEITLNGQEALDYLTNSGKYEKPDSSYPQPMLIFLDINMPVMDGWEFADAFSKLQPDQKGGAKIIMLTSSLNPDDKERASKLPAIAGFQSKILTMEGLTSILDQYFS</sequence>
<dbReference type="InterPro" id="IPR052893">
    <property type="entry name" value="TCS_response_regulator"/>
</dbReference>
<dbReference type="RefSeq" id="WP_115814139.1">
    <property type="nucleotide sequence ID" value="NZ_QUNI01000010.1"/>
</dbReference>
<dbReference type="PANTHER" id="PTHR44520:SF2">
    <property type="entry name" value="RESPONSE REGULATOR RCP1"/>
    <property type="match status" value="1"/>
</dbReference>
<comment type="caution">
    <text evidence="3">The sequence shown here is derived from an EMBL/GenBank/DDBJ whole genome shotgun (WGS) entry which is preliminary data.</text>
</comment>
<evidence type="ECO:0000313" key="3">
    <source>
        <dbReference type="EMBL" id="REG96213.1"/>
    </source>
</evidence>
<dbReference type="Gene3D" id="3.40.50.2300">
    <property type="match status" value="1"/>
</dbReference>
<evidence type="ECO:0000256" key="1">
    <source>
        <dbReference type="PROSITE-ProRule" id="PRU00169"/>
    </source>
</evidence>
<proteinExistence type="predicted"/>
<gene>
    <name evidence="3" type="ORF">C8P67_11033</name>
</gene>
<evidence type="ECO:0000313" key="4">
    <source>
        <dbReference type="Proteomes" id="UP000257136"/>
    </source>
</evidence>
<dbReference type="GO" id="GO:0000160">
    <property type="term" value="P:phosphorelay signal transduction system"/>
    <property type="evidence" value="ECO:0007669"/>
    <property type="project" value="InterPro"/>
</dbReference>
<dbReference type="InterPro" id="IPR011006">
    <property type="entry name" value="CheY-like_superfamily"/>
</dbReference>
<dbReference type="Proteomes" id="UP000257136">
    <property type="component" value="Unassembled WGS sequence"/>
</dbReference>
<dbReference type="AlphaFoldDB" id="A0A3E0EER5"/>
<dbReference type="Pfam" id="PF00072">
    <property type="entry name" value="Response_reg"/>
    <property type="match status" value="1"/>
</dbReference>
<dbReference type="EMBL" id="QUNI01000010">
    <property type="protein sequence ID" value="REG96213.1"/>
    <property type="molecule type" value="Genomic_DNA"/>
</dbReference>
<dbReference type="OrthoDB" id="673128at2"/>
<dbReference type="InterPro" id="IPR001789">
    <property type="entry name" value="Sig_transdc_resp-reg_receiver"/>
</dbReference>